<gene>
    <name evidence="7" type="ORF">IOK49_03095</name>
</gene>
<dbReference type="Proteomes" id="UP000652307">
    <property type="component" value="Unassembled WGS sequence"/>
</dbReference>
<comment type="similarity">
    <text evidence="1 5">Belongs to the universal ribosomal protein uS9 family.</text>
</comment>
<dbReference type="Pfam" id="PF00380">
    <property type="entry name" value="Ribosomal_S9"/>
    <property type="match status" value="1"/>
</dbReference>
<reference evidence="7" key="1">
    <citation type="submission" date="2020-10" db="EMBL/GenBank/DDBJ databases">
        <title>Fervidococcus fontis strain 3639Fd - the first crenarchaeon capable of growth on lipids.</title>
        <authorList>
            <person name="Kochetkova T.V."/>
            <person name="Elcheninov A.G."/>
            <person name="Toschakov S.V."/>
            <person name="Kublanov I.V."/>
        </authorList>
    </citation>
    <scope>NUCLEOTIDE SEQUENCE</scope>
    <source>
        <strain evidence="7">3639Fd</strain>
    </source>
</reference>
<dbReference type="PANTHER" id="PTHR21569:SF16">
    <property type="entry name" value="RIBOSOMAL PROTEIN S16"/>
    <property type="match status" value="1"/>
</dbReference>
<dbReference type="PANTHER" id="PTHR21569">
    <property type="entry name" value="RIBOSOMAL PROTEIN S9"/>
    <property type="match status" value="1"/>
</dbReference>
<dbReference type="EMBL" id="JADEZV010000002">
    <property type="protein sequence ID" value="MBE9391065.1"/>
    <property type="molecule type" value="Genomic_DNA"/>
</dbReference>
<organism evidence="7 8">
    <name type="scientific">Fervidicoccus fontis</name>
    <dbReference type="NCBI Taxonomy" id="683846"/>
    <lineage>
        <taxon>Archaea</taxon>
        <taxon>Thermoproteota</taxon>
        <taxon>Thermoprotei</taxon>
        <taxon>Fervidicoccales</taxon>
        <taxon>Fervidicoccaceae</taxon>
        <taxon>Fervidicoccus</taxon>
    </lineage>
</organism>
<dbReference type="PROSITE" id="PS00360">
    <property type="entry name" value="RIBOSOMAL_S9"/>
    <property type="match status" value="1"/>
</dbReference>
<keyword evidence="2 5" id="KW-0689">Ribosomal protein</keyword>
<dbReference type="InterPro" id="IPR014721">
    <property type="entry name" value="Ribsml_uS5_D2-typ_fold_subgr"/>
</dbReference>
<dbReference type="InterPro" id="IPR020574">
    <property type="entry name" value="Ribosomal_uS9_CS"/>
</dbReference>
<dbReference type="GO" id="GO:0000462">
    <property type="term" value="P:maturation of SSU-rRNA from tricistronic rRNA transcript (SSU-rRNA, 5.8S rRNA, LSU-rRNA)"/>
    <property type="evidence" value="ECO:0007669"/>
    <property type="project" value="TreeGrafter"/>
</dbReference>
<accession>A0A843A8Q6</accession>
<proteinExistence type="inferred from homology"/>
<name>A0A843A8Q6_9CREN</name>
<evidence type="ECO:0000313" key="8">
    <source>
        <dbReference type="Proteomes" id="UP000652307"/>
    </source>
</evidence>
<sequence length="141" mass="16389">MRVERCYRLKVVLSVGKRKSAIAKVVIKPGKGRVLVNEMPIELHPVELFRNKIVEVLKLLGKDHREQVDIIASVNGGGFMAQADATRTAIARGLVKYFESERLKTIFQEYDRVLLAGDPRRTEPEKYMRYSARRRWQKSYR</sequence>
<dbReference type="NCBIfam" id="TIGR03627">
    <property type="entry name" value="uS9_arch"/>
    <property type="match status" value="1"/>
</dbReference>
<dbReference type="InterPro" id="IPR019958">
    <property type="entry name" value="Ribosomal_uS9_archaeal"/>
</dbReference>
<dbReference type="RefSeq" id="WP_193803747.1">
    <property type="nucleotide sequence ID" value="NZ_DSFH01000023.1"/>
</dbReference>
<protein>
    <recommendedName>
        <fullName evidence="4 6">30S ribosomal protein S9</fullName>
    </recommendedName>
</protein>
<evidence type="ECO:0000256" key="3">
    <source>
        <dbReference type="ARBA" id="ARBA00023274"/>
    </source>
</evidence>
<dbReference type="GO" id="GO:0006412">
    <property type="term" value="P:translation"/>
    <property type="evidence" value="ECO:0007669"/>
    <property type="project" value="UniProtKB-UniRule"/>
</dbReference>
<dbReference type="NCBIfam" id="NF001749">
    <property type="entry name" value="PRK00474.1"/>
    <property type="match status" value="1"/>
</dbReference>
<dbReference type="InterPro" id="IPR000754">
    <property type="entry name" value="Ribosomal_uS9"/>
</dbReference>
<dbReference type="InterPro" id="IPR020568">
    <property type="entry name" value="Ribosomal_Su5_D2-typ_SF"/>
</dbReference>
<keyword evidence="3 5" id="KW-0687">Ribonucleoprotein</keyword>
<evidence type="ECO:0000256" key="1">
    <source>
        <dbReference type="ARBA" id="ARBA00005251"/>
    </source>
</evidence>
<dbReference type="Gene3D" id="3.30.230.10">
    <property type="match status" value="1"/>
</dbReference>
<dbReference type="GO" id="GO:0003735">
    <property type="term" value="F:structural constituent of ribosome"/>
    <property type="evidence" value="ECO:0007669"/>
    <property type="project" value="UniProtKB-UniRule"/>
</dbReference>
<dbReference type="GeneID" id="12449534"/>
<dbReference type="SUPFAM" id="SSF54211">
    <property type="entry name" value="Ribosomal protein S5 domain 2-like"/>
    <property type="match status" value="1"/>
</dbReference>
<evidence type="ECO:0000256" key="6">
    <source>
        <dbReference type="RuleBase" id="RU003817"/>
    </source>
</evidence>
<evidence type="ECO:0000256" key="4">
    <source>
        <dbReference type="NCBIfam" id="TIGR03627"/>
    </source>
</evidence>
<comment type="caution">
    <text evidence="7">The sequence shown here is derived from an EMBL/GenBank/DDBJ whole genome shotgun (WGS) entry which is preliminary data.</text>
</comment>
<dbReference type="AlphaFoldDB" id="A0A843A8Q6"/>
<dbReference type="GO" id="GO:0022627">
    <property type="term" value="C:cytosolic small ribosomal subunit"/>
    <property type="evidence" value="ECO:0007669"/>
    <property type="project" value="UniProtKB-UniRule"/>
</dbReference>
<evidence type="ECO:0000256" key="2">
    <source>
        <dbReference type="ARBA" id="ARBA00022980"/>
    </source>
</evidence>
<evidence type="ECO:0000256" key="5">
    <source>
        <dbReference type="RuleBase" id="RU003815"/>
    </source>
</evidence>
<evidence type="ECO:0000313" key="7">
    <source>
        <dbReference type="EMBL" id="MBE9391065.1"/>
    </source>
</evidence>
<dbReference type="GO" id="GO:0003723">
    <property type="term" value="F:RNA binding"/>
    <property type="evidence" value="ECO:0007669"/>
    <property type="project" value="TreeGrafter"/>
</dbReference>